<comment type="similarity">
    <text evidence="9 10">Belongs to the peptidase M15D family.</text>
</comment>
<dbReference type="Gene3D" id="3.30.1380.10">
    <property type="match status" value="1"/>
</dbReference>
<gene>
    <name evidence="11" type="ORF">D7Z26_00575</name>
</gene>
<dbReference type="PANTHER" id="PTHR43126:SF1">
    <property type="entry name" value="D-ALANYL-D-ALANINE DIPEPTIDASE"/>
    <property type="match status" value="1"/>
</dbReference>
<keyword evidence="2 9" id="KW-0645">Protease</keyword>
<sequence length="228" mass="25512">MPVTIAPDAAEATESVHVSEIANRVKLPESFVYVDEVVPEVQLEIRYASAYNFVGVPIDGYNAPIAILTSQAATALKAVNDELEKQGYVLLIYDAYRPQKAVDQFIRWSKDAKDTKMKKVFYPAIDKTKVFKLGYVASKSGHSRGSTVDLTIAVKKTGNPVDMGSPYDFFGDISSHGTKLITAKQTANRNILKNAMVKHGFDPYSKEWWHYTLAKEPYPTRYFDFDIG</sequence>
<feature type="active site" description="Proton donor/acceptor" evidence="9">
    <location>
        <position position="207"/>
    </location>
</feature>
<evidence type="ECO:0000256" key="3">
    <source>
        <dbReference type="ARBA" id="ARBA00022723"/>
    </source>
</evidence>
<feature type="site" description="Transition state stabilizer" evidence="9">
    <location>
        <position position="97"/>
    </location>
</feature>
<comment type="function">
    <text evidence="9 10">Catalyzes hydrolysis of the D-alanyl-D-alanine dipeptide.</text>
</comment>
<dbReference type="Pfam" id="PF01427">
    <property type="entry name" value="Peptidase_M15"/>
    <property type="match status" value="1"/>
</dbReference>
<comment type="cofactor">
    <cofactor evidence="9">
        <name>Zn(2+)</name>
        <dbReference type="ChEBI" id="CHEBI:29105"/>
    </cofactor>
    <text evidence="9">Binds 1 zinc ion per subunit.</text>
</comment>
<dbReference type="HAMAP" id="MF_01924">
    <property type="entry name" value="A_A_dipeptidase"/>
    <property type="match status" value="1"/>
</dbReference>
<evidence type="ECO:0000256" key="7">
    <source>
        <dbReference type="ARBA" id="ARBA00023049"/>
    </source>
</evidence>
<dbReference type="AlphaFoldDB" id="A0A494Y8A6"/>
<dbReference type="EC" id="3.4.13.22" evidence="9 10"/>
<dbReference type="InterPro" id="IPR000755">
    <property type="entry name" value="A_A_dipeptidase"/>
</dbReference>
<dbReference type="CDD" id="cd14817">
    <property type="entry name" value="D-Ala-D-Ala_dipeptidase_VanX"/>
    <property type="match status" value="1"/>
</dbReference>
<evidence type="ECO:0000256" key="5">
    <source>
        <dbReference type="ARBA" id="ARBA00022833"/>
    </source>
</evidence>
<reference evidence="11 12" key="1">
    <citation type="submission" date="2018-10" db="EMBL/GenBank/DDBJ databases">
        <title>Cohnella sp. M2MS4P-1, whole genome shotgun sequence.</title>
        <authorList>
            <person name="Tuo L."/>
        </authorList>
    </citation>
    <scope>NUCLEOTIDE SEQUENCE [LARGE SCALE GENOMIC DNA]</scope>
    <source>
        <strain evidence="11 12">M2MS4P-1</strain>
    </source>
</reference>
<keyword evidence="4 9" id="KW-0378">Hydrolase</keyword>
<dbReference type="GO" id="GO:0006508">
    <property type="term" value="P:proteolysis"/>
    <property type="evidence" value="ECO:0007669"/>
    <property type="project" value="UniProtKB-KW"/>
</dbReference>
<dbReference type="InterPro" id="IPR009045">
    <property type="entry name" value="Zn_M74/Hedgehog-like"/>
</dbReference>
<feature type="binding site" evidence="9">
    <location>
        <position position="142"/>
    </location>
    <ligand>
        <name>Zn(2+)</name>
        <dbReference type="ChEBI" id="CHEBI:29105"/>
        <note>catalytic</note>
    </ligand>
</feature>
<keyword evidence="5 9" id="KW-0862">Zinc</keyword>
<evidence type="ECO:0000313" key="11">
    <source>
        <dbReference type="EMBL" id="RKP58323.1"/>
    </source>
</evidence>
<dbReference type="OrthoDB" id="9801430at2"/>
<evidence type="ECO:0000256" key="6">
    <source>
        <dbReference type="ARBA" id="ARBA00022997"/>
    </source>
</evidence>
<keyword evidence="8 10" id="KW-0961">Cell wall biogenesis/degradation</keyword>
<keyword evidence="7 9" id="KW-0482">Metalloprotease</keyword>
<evidence type="ECO:0000256" key="4">
    <source>
        <dbReference type="ARBA" id="ARBA00022801"/>
    </source>
</evidence>
<dbReference type="PIRSF" id="PIRSF026671">
    <property type="entry name" value="AA_dipeptidase"/>
    <property type="match status" value="1"/>
</dbReference>
<feature type="binding site" evidence="9">
    <location>
        <position position="149"/>
    </location>
    <ligand>
        <name>Zn(2+)</name>
        <dbReference type="ChEBI" id="CHEBI:29105"/>
        <note>catalytic</note>
    </ligand>
</feature>
<evidence type="ECO:0000256" key="1">
    <source>
        <dbReference type="ARBA" id="ARBA00001362"/>
    </source>
</evidence>
<evidence type="ECO:0000256" key="9">
    <source>
        <dbReference type="HAMAP-Rule" id="MF_01924"/>
    </source>
</evidence>
<comment type="caution">
    <text evidence="11">The sequence shown here is derived from an EMBL/GenBank/DDBJ whole genome shotgun (WGS) entry which is preliminary data.</text>
</comment>
<dbReference type="SUPFAM" id="SSF55166">
    <property type="entry name" value="Hedgehog/DD-peptidase"/>
    <property type="match status" value="1"/>
</dbReference>
<keyword evidence="6 9" id="KW-0224">Dipeptidase</keyword>
<proteinExistence type="inferred from homology"/>
<dbReference type="GO" id="GO:0008270">
    <property type="term" value="F:zinc ion binding"/>
    <property type="evidence" value="ECO:0007669"/>
    <property type="project" value="UniProtKB-UniRule"/>
</dbReference>
<keyword evidence="3 9" id="KW-0479">Metal-binding</keyword>
<evidence type="ECO:0000313" key="12">
    <source>
        <dbReference type="Proteomes" id="UP000282076"/>
    </source>
</evidence>
<protein>
    <recommendedName>
        <fullName evidence="9 10">D-alanyl-D-alanine dipeptidase</fullName>
        <shortName evidence="9 10">D-Ala-D-Ala dipeptidase</shortName>
        <ecNumber evidence="9 10">3.4.13.22</ecNumber>
    </recommendedName>
</protein>
<organism evidence="11 12">
    <name type="scientific">Cohnella endophytica</name>
    <dbReference type="NCBI Taxonomy" id="2419778"/>
    <lineage>
        <taxon>Bacteria</taxon>
        <taxon>Bacillati</taxon>
        <taxon>Bacillota</taxon>
        <taxon>Bacilli</taxon>
        <taxon>Bacillales</taxon>
        <taxon>Paenibacillaceae</taxon>
        <taxon>Cohnella</taxon>
    </lineage>
</organism>
<comment type="catalytic activity">
    <reaction evidence="1 9 10">
        <text>D-alanyl-D-alanine + H2O = 2 D-alanine</text>
        <dbReference type="Rhea" id="RHEA:20661"/>
        <dbReference type="ChEBI" id="CHEBI:15377"/>
        <dbReference type="ChEBI" id="CHEBI:57416"/>
        <dbReference type="ChEBI" id="CHEBI:57822"/>
        <dbReference type="EC" id="3.4.13.22"/>
    </reaction>
</comment>
<dbReference type="GO" id="GO:0071555">
    <property type="term" value="P:cell wall organization"/>
    <property type="evidence" value="ECO:0007669"/>
    <property type="project" value="UniProtKB-KW"/>
</dbReference>
<dbReference type="EMBL" id="RBZM01000001">
    <property type="protein sequence ID" value="RKP58323.1"/>
    <property type="molecule type" value="Genomic_DNA"/>
</dbReference>
<feature type="binding site" evidence="9">
    <location>
        <position position="210"/>
    </location>
    <ligand>
        <name>Zn(2+)</name>
        <dbReference type="ChEBI" id="CHEBI:29105"/>
        <note>catalytic</note>
    </ligand>
</feature>
<evidence type="ECO:0000256" key="10">
    <source>
        <dbReference type="PIRNR" id="PIRNR026671"/>
    </source>
</evidence>
<dbReference type="GO" id="GO:0160237">
    <property type="term" value="F:D-Ala-D-Ala dipeptidase activity"/>
    <property type="evidence" value="ECO:0007669"/>
    <property type="project" value="UniProtKB-EC"/>
</dbReference>
<dbReference type="GO" id="GO:0008237">
    <property type="term" value="F:metallopeptidase activity"/>
    <property type="evidence" value="ECO:0007669"/>
    <property type="project" value="UniProtKB-KW"/>
</dbReference>
<name>A0A494Y8A6_9BACL</name>
<evidence type="ECO:0000256" key="2">
    <source>
        <dbReference type="ARBA" id="ARBA00022670"/>
    </source>
</evidence>
<keyword evidence="12" id="KW-1185">Reference proteome</keyword>
<accession>A0A494Y8A6</accession>
<dbReference type="PANTHER" id="PTHR43126">
    <property type="entry name" value="D-ALANYL-D-ALANINE DIPEPTIDASE"/>
    <property type="match status" value="1"/>
</dbReference>
<dbReference type="Proteomes" id="UP000282076">
    <property type="component" value="Unassembled WGS sequence"/>
</dbReference>
<evidence type="ECO:0000256" key="8">
    <source>
        <dbReference type="ARBA" id="ARBA00023316"/>
    </source>
</evidence>